<evidence type="ECO:0000256" key="2">
    <source>
        <dbReference type="ARBA" id="ARBA00022598"/>
    </source>
</evidence>
<dbReference type="PANTHER" id="PTHR43749:SF2">
    <property type="entry name" value="RNA-SPLICING LIGASE RTCB"/>
    <property type="match status" value="1"/>
</dbReference>
<dbReference type="Gene3D" id="3.90.1860.10">
    <property type="entry name" value="tRNA-splicing ligase RtcB"/>
    <property type="match status" value="1"/>
</dbReference>
<dbReference type="GO" id="GO:0006396">
    <property type="term" value="P:RNA processing"/>
    <property type="evidence" value="ECO:0007669"/>
    <property type="project" value="InterPro"/>
</dbReference>
<feature type="active site" description="GMP-histidine intermediate" evidence="9">
    <location>
        <position position="302"/>
    </location>
</feature>
<accession>A0A3E3HXC4</accession>
<dbReference type="AlphaFoldDB" id="A0A3E3HXC4"/>
<name>A0A3E3HXC4_9FIRM</name>
<evidence type="ECO:0000256" key="6">
    <source>
        <dbReference type="ARBA" id="ARBA00023134"/>
    </source>
</evidence>
<feature type="binding site" evidence="11">
    <location>
        <position position="151"/>
    </location>
    <ligand>
        <name>Mn(2+)</name>
        <dbReference type="ChEBI" id="CHEBI:29035"/>
        <label>1</label>
    </ligand>
</feature>
<protein>
    <recommendedName>
        <fullName evidence="1">3'-phosphate/5'-hydroxy nucleic acid ligase</fullName>
        <ecNumber evidence="1">6.5.1.8</ecNumber>
    </recommendedName>
</protein>
<comment type="cofactor">
    <cofactor evidence="11">
        <name>Mn(2+)</name>
        <dbReference type="ChEBI" id="CHEBI:29035"/>
    </cofactor>
    <text evidence="11">Binds 2 manganese ions per subunit.</text>
</comment>
<dbReference type="GO" id="GO:0170057">
    <property type="term" value="F:RNA ligase (GTP) activity"/>
    <property type="evidence" value="ECO:0007669"/>
    <property type="project" value="UniProtKB-EC"/>
</dbReference>
<evidence type="ECO:0000256" key="7">
    <source>
        <dbReference type="ARBA" id="ARBA00023211"/>
    </source>
</evidence>
<comment type="catalytic activity">
    <reaction evidence="8">
        <text>a 3'-end 3'-phospho-ribonucleotide-RNA + a 5'-end dephospho-ribonucleoside-RNA + GTP = a ribonucleotidyl-ribonucleotide-RNA + GMP + diphosphate</text>
        <dbReference type="Rhea" id="RHEA:68076"/>
        <dbReference type="Rhea" id="RHEA-COMP:10463"/>
        <dbReference type="Rhea" id="RHEA-COMP:13936"/>
        <dbReference type="Rhea" id="RHEA-COMP:17355"/>
        <dbReference type="ChEBI" id="CHEBI:33019"/>
        <dbReference type="ChEBI" id="CHEBI:37565"/>
        <dbReference type="ChEBI" id="CHEBI:58115"/>
        <dbReference type="ChEBI" id="CHEBI:83062"/>
        <dbReference type="ChEBI" id="CHEBI:138284"/>
        <dbReference type="ChEBI" id="CHEBI:173118"/>
        <dbReference type="EC" id="6.5.1.8"/>
    </reaction>
</comment>
<feature type="binding site" evidence="10">
    <location>
        <begin position="150"/>
        <end position="154"/>
    </location>
    <ligand>
        <name>GMP</name>
        <dbReference type="ChEBI" id="CHEBI:58115"/>
    </ligand>
</feature>
<keyword evidence="3 11" id="KW-0479">Metal-binding</keyword>
<evidence type="ECO:0000256" key="9">
    <source>
        <dbReference type="PIRSR" id="PIRSR601233-1"/>
    </source>
</evidence>
<dbReference type="GO" id="GO:0006281">
    <property type="term" value="P:DNA repair"/>
    <property type="evidence" value="ECO:0007669"/>
    <property type="project" value="TreeGrafter"/>
</dbReference>
<gene>
    <name evidence="12" type="ORF">DXC51_24635</name>
</gene>
<dbReference type="EMBL" id="QVLV01000026">
    <property type="protein sequence ID" value="RGE56385.1"/>
    <property type="molecule type" value="Genomic_DNA"/>
</dbReference>
<evidence type="ECO:0000256" key="5">
    <source>
        <dbReference type="ARBA" id="ARBA00022800"/>
    </source>
</evidence>
<evidence type="ECO:0000256" key="4">
    <source>
        <dbReference type="ARBA" id="ARBA00022741"/>
    </source>
</evidence>
<feature type="binding site" evidence="10">
    <location>
        <begin position="278"/>
        <end position="281"/>
    </location>
    <ligand>
        <name>GMP</name>
        <dbReference type="ChEBI" id="CHEBI:58115"/>
    </ligand>
</feature>
<dbReference type="SUPFAM" id="SSF103365">
    <property type="entry name" value="Hypothetical protein PH1602"/>
    <property type="match status" value="1"/>
</dbReference>
<keyword evidence="13" id="KW-1185">Reference proteome</keyword>
<feature type="binding site" evidence="10">
    <location>
        <begin position="250"/>
        <end position="251"/>
    </location>
    <ligand>
        <name>GMP</name>
        <dbReference type="ChEBI" id="CHEBI:58115"/>
    </ligand>
</feature>
<dbReference type="EC" id="6.5.1.8" evidence="1"/>
<dbReference type="InterPro" id="IPR052915">
    <property type="entry name" value="RtcB-like"/>
</dbReference>
<evidence type="ECO:0000313" key="12">
    <source>
        <dbReference type="EMBL" id="RGE56385.1"/>
    </source>
</evidence>
<dbReference type="InterPro" id="IPR036025">
    <property type="entry name" value="RtcB-like_sf"/>
</dbReference>
<feature type="binding site" evidence="10">
    <location>
        <begin position="302"/>
        <end position="305"/>
    </location>
    <ligand>
        <name>GMP</name>
        <dbReference type="ChEBI" id="CHEBI:58115"/>
    </ligand>
</feature>
<feature type="binding site" evidence="11">
    <location>
        <position position="168"/>
    </location>
    <ligand>
        <name>Mn(2+)</name>
        <dbReference type="ChEBI" id="CHEBI:29035"/>
        <label>2</label>
    </ligand>
</feature>
<dbReference type="Proteomes" id="UP000260812">
    <property type="component" value="Unassembled WGS sequence"/>
</dbReference>
<dbReference type="GO" id="GO:0030145">
    <property type="term" value="F:manganese ion binding"/>
    <property type="evidence" value="ECO:0007669"/>
    <property type="project" value="TreeGrafter"/>
</dbReference>
<evidence type="ECO:0000256" key="1">
    <source>
        <dbReference type="ARBA" id="ARBA00012726"/>
    </source>
</evidence>
<evidence type="ECO:0000256" key="3">
    <source>
        <dbReference type="ARBA" id="ARBA00022723"/>
    </source>
</evidence>
<feature type="binding site" evidence="11">
    <location>
        <position position="78"/>
    </location>
    <ligand>
        <name>Mn(2+)</name>
        <dbReference type="ChEBI" id="CHEBI:29035"/>
        <label>1</label>
    </ligand>
</feature>
<evidence type="ECO:0000256" key="10">
    <source>
        <dbReference type="PIRSR" id="PIRSR601233-2"/>
    </source>
</evidence>
<dbReference type="GO" id="GO:0005525">
    <property type="term" value="F:GTP binding"/>
    <property type="evidence" value="ECO:0007669"/>
    <property type="project" value="UniProtKB-KW"/>
</dbReference>
<reference evidence="12" key="1">
    <citation type="submission" date="2018-08" db="EMBL/GenBank/DDBJ databases">
        <title>A genome reference for cultivated species of the human gut microbiota.</title>
        <authorList>
            <person name="Zou Y."/>
            <person name="Xue W."/>
            <person name="Luo G."/>
        </authorList>
    </citation>
    <scope>NUCLEOTIDE SEQUENCE [LARGE SCALE GENOMIC DNA]</scope>
    <source>
        <strain evidence="12">TF05-5AC</strain>
    </source>
</reference>
<dbReference type="GO" id="GO:0042245">
    <property type="term" value="P:RNA repair"/>
    <property type="evidence" value="ECO:0007669"/>
    <property type="project" value="UniProtKB-KW"/>
</dbReference>
<keyword evidence="4 10" id="KW-0547">Nucleotide-binding</keyword>
<evidence type="ECO:0000256" key="8">
    <source>
        <dbReference type="ARBA" id="ARBA00047746"/>
    </source>
</evidence>
<keyword evidence="2 12" id="KW-0436">Ligase</keyword>
<feature type="binding site" evidence="11">
    <location>
        <position position="250"/>
    </location>
    <ligand>
        <name>Mn(2+)</name>
        <dbReference type="ChEBI" id="CHEBI:29035"/>
        <label>2</label>
    </ligand>
</feature>
<sequence>METEKYMEKITGKYAQAKIFADDAEDYAKAQIEMICNNEVSDGCIVRIMPDVHPGQAGPIGLTMTVGRRIIPQLLGIDIGCGIVCIQLREKRMELQKLDKVIRERIPSGFKIRQKSHHRAEAFELQELRCFKHVSREKAVLSLGTLGGGNHFIEVDRDEEGNLYVVIHSGSRHLGKEVTDYYVKAGAALLKERGTETPYPLTWLEGELMEDYLHDLLTVQRYAQLNREIMAEEIMKGMKLKAQEARSSVHNYFDASEGMRILRKGAISARRGEQIVIPVNMRDGIILGTGKGNPEWNFSAPHGSGRKIRRDEVKERYTVAAFRKEMKGIYSSCIAADTLDEAPFAYRSIEDIREKIRDTAEIEKILKPVYNFKAGDNM</sequence>
<evidence type="ECO:0000256" key="11">
    <source>
        <dbReference type="PIRSR" id="PIRSR601233-3"/>
    </source>
</evidence>
<dbReference type="GO" id="GO:0003909">
    <property type="term" value="F:DNA ligase activity"/>
    <property type="evidence" value="ECO:0007669"/>
    <property type="project" value="TreeGrafter"/>
</dbReference>
<dbReference type="InterPro" id="IPR001233">
    <property type="entry name" value="RtcB"/>
</dbReference>
<comment type="caution">
    <text evidence="12">The sequence shown here is derived from an EMBL/GenBank/DDBJ whole genome shotgun (WGS) entry which is preliminary data.</text>
</comment>
<dbReference type="Pfam" id="PF01139">
    <property type="entry name" value="RtcB"/>
    <property type="match status" value="1"/>
</dbReference>
<keyword evidence="6 10" id="KW-0342">GTP-binding</keyword>
<proteinExistence type="predicted"/>
<keyword evidence="7 11" id="KW-0464">Manganese</keyword>
<organism evidence="12 13">
    <name type="scientific">Eisenbergiella massiliensis</name>
    <dbReference type="NCBI Taxonomy" id="1720294"/>
    <lineage>
        <taxon>Bacteria</taxon>
        <taxon>Bacillati</taxon>
        <taxon>Bacillota</taxon>
        <taxon>Clostridia</taxon>
        <taxon>Lachnospirales</taxon>
        <taxon>Lachnospiraceae</taxon>
        <taxon>Eisenbergiella</taxon>
    </lineage>
</organism>
<evidence type="ECO:0000313" key="13">
    <source>
        <dbReference type="Proteomes" id="UP000260812"/>
    </source>
</evidence>
<dbReference type="PANTHER" id="PTHR43749">
    <property type="entry name" value="RNA-SPLICING LIGASE RTCB"/>
    <property type="match status" value="1"/>
</dbReference>
<keyword evidence="5" id="KW-0692">RNA repair</keyword>